<evidence type="ECO:0000256" key="2">
    <source>
        <dbReference type="ARBA" id="ARBA00029447"/>
    </source>
</evidence>
<keyword evidence="7" id="KW-1185">Reference proteome</keyword>
<dbReference type="GO" id="GO:0005886">
    <property type="term" value="C:plasma membrane"/>
    <property type="evidence" value="ECO:0007669"/>
    <property type="project" value="TreeGrafter"/>
</dbReference>
<evidence type="ECO:0000313" key="7">
    <source>
        <dbReference type="Proteomes" id="UP000186074"/>
    </source>
</evidence>
<dbReference type="PROSITE" id="PS50111">
    <property type="entry name" value="CHEMOTAXIS_TRANSDUC_2"/>
    <property type="match status" value="1"/>
</dbReference>
<dbReference type="Gene3D" id="1.10.287.950">
    <property type="entry name" value="Methyl-accepting chemotaxis protein"/>
    <property type="match status" value="1"/>
</dbReference>
<dbReference type="SUPFAM" id="SSF58104">
    <property type="entry name" value="Methyl-accepting chemotaxis protein (MCP) signaling domain"/>
    <property type="match status" value="1"/>
</dbReference>
<feature type="transmembrane region" description="Helical" evidence="4">
    <location>
        <begin position="33"/>
        <end position="51"/>
    </location>
</feature>
<feature type="domain" description="Methyl-accepting transducer" evidence="5">
    <location>
        <begin position="320"/>
        <end position="549"/>
    </location>
</feature>
<dbReference type="AlphaFoldDB" id="A0A1P8KJQ9"/>
<dbReference type="Proteomes" id="UP000186074">
    <property type="component" value="Chromosome"/>
</dbReference>
<evidence type="ECO:0000313" key="6">
    <source>
        <dbReference type="EMBL" id="APW64780.1"/>
    </source>
</evidence>
<dbReference type="SMART" id="SM00283">
    <property type="entry name" value="MA"/>
    <property type="match status" value="1"/>
</dbReference>
<proteinExistence type="inferred from homology"/>
<reference evidence="6 7" key="1">
    <citation type="submission" date="2017-01" db="EMBL/GenBank/DDBJ databases">
        <title>Genome sequencing of Arcobacter sp. LPB0137.</title>
        <authorList>
            <person name="Lee G.-W."/>
            <person name="Yi H."/>
        </authorList>
    </citation>
    <scope>NUCLEOTIDE SEQUENCE [LARGE SCALE GENOMIC DNA]</scope>
    <source>
        <strain evidence="6 7">LPB0137</strain>
    </source>
</reference>
<dbReference type="InterPro" id="IPR004089">
    <property type="entry name" value="MCPsignal_dom"/>
</dbReference>
<feature type="transmembrane region" description="Helical" evidence="4">
    <location>
        <begin position="168"/>
        <end position="191"/>
    </location>
</feature>
<gene>
    <name evidence="6" type="ORF">LPB137_02420</name>
</gene>
<keyword evidence="4" id="KW-0812">Transmembrane</keyword>
<dbReference type="InterPro" id="IPR051310">
    <property type="entry name" value="MCP_chemotaxis"/>
</dbReference>
<evidence type="ECO:0000256" key="1">
    <source>
        <dbReference type="ARBA" id="ARBA00022500"/>
    </source>
</evidence>
<dbReference type="PRINTS" id="PR00260">
    <property type="entry name" value="CHEMTRNSDUCR"/>
</dbReference>
<sequence>MKEKLHMLFPIFSNLEDKIKVILTKDYEDSDKYMMIISSVLLLITVGISSIPNSMYLFGLITGGILFALSFIAYKFFKGTMISRIIFGIVLMSYPSIMIIQNSGMIEMHFAYFILAATLARYKDLTALLSATLAAVINHVLFTYLQLSNVQMNGEVIMYFSYGCSWEITLLHIVMFALEAILLTFIIYSSIAQFILAERLKIQSDETLNKITQEQKENEVIINSTLSVVTEVKAGIMTRRIEGSTSNESVNSLKNLLNEMLENLEKLLGEDLNKLSDVLSKYSQRDFLAKLDSKTSGEVGNKIIEMHDMITEILQTNQEDGITLQNSSIQLTENVSTLSNNATSQAASLEETAASIDEITSNIQQTNQKAQEMSTISNDTKSSANEGQKLADDTAKAMDEINDTVININESISVIDQIAFQTNILSLNAAVEAATAGEAGKGFAVVAQEVRNLATRSAEAAKEIKNLVENATAKANNGKQISTKMIDGFTHLEAKISNTNALIDDVTNAAKEQSIGMTQISDAINQLDSFTQQNAAIADKTKEIAIETNTIASRVVQNVDKNSFEGKDTKRKIEEKQDFVQKEVIREVTKEKVTKKTSPIKKEITEKVDTDEWESF</sequence>
<comment type="similarity">
    <text evidence="2">Belongs to the methyl-accepting chemotaxis (MCP) protein family.</text>
</comment>
<evidence type="ECO:0000256" key="4">
    <source>
        <dbReference type="SAM" id="Phobius"/>
    </source>
</evidence>
<name>A0A1P8KJQ9_9BACT</name>
<dbReference type="EMBL" id="CP019070">
    <property type="protein sequence ID" value="APW64780.1"/>
    <property type="molecule type" value="Genomic_DNA"/>
</dbReference>
<keyword evidence="4" id="KW-0472">Membrane</keyword>
<keyword evidence="1" id="KW-0145">Chemotaxis</keyword>
<protein>
    <recommendedName>
        <fullName evidence="5">Methyl-accepting transducer domain-containing protein</fullName>
    </recommendedName>
</protein>
<feature type="transmembrane region" description="Helical" evidence="4">
    <location>
        <begin position="89"/>
        <end position="115"/>
    </location>
</feature>
<dbReference type="PANTHER" id="PTHR43531:SF11">
    <property type="entry name" value="METHYL-ACCEPTING CHEMOTAXIS PROTEIN 3"/>
    <property type="match status" value="1"/>
</dbReference>
<dbReference type="STRING" id="1850254.LPB137_02420"/>
<dbReference type="RefSeq" id="WP_076083921.1">
    <property type="nucleotide sequence ID" value="NZ_CP019070.1"/>
</dbReference>
<dbReference type="OrthoDB" id="5337673at2"/>
<evidence type="ECO:0000259" key="5">
    <source>
        <dbReference type="PROSITE" id="PS50111"/>
    </source>
</evidence>
<dbReference type="GO" id="GO:0006935">
    <property type="term" value="P:chemotaxis"/>
    <property type="evidence" value="ECO:0007669"/>
    <property type="project" value="UniProtKB-KW"/>
</dbReference>
<organism evidence="6 7">
    <name type="scientific">Poseidonibacter parvus</name>
    <dbReference type="NCBI Taxonomy" id="1850254"/>
    <lineage>
        <taxon>Bacteria</taxon>
        <taxon>Pseudomonadati</taxon>
        <taxon>Campylobacterota</taxon>
        <taxon>Epsilonproteobacteria</taxon>
        <taxon>Campylobacterales</taxon>
        <taxon>Arcobacteraceae</taxon>
        <taxon>Poseidonibacter</taxon>
    </lineage>
</organism>
<evidence type="ECO:0000256" key="3">
    <source>
        <dbReference type="PROSITE-ProRule" id="PRU00284"/>
    </source>
</evidence>
<dbReference type="InterPro" id="IPR004090">
    <property type="entry name" value="Chemotax_Me-accpt_rcpt"/>
</dbReference>
<keyword evidence="4" id="KW-1133">Transmembrane helix</keyword>
<dbReference type="GO" id="GO:0007165">
    <property type="term" value="P:signal transduction"/>
    <property type="evidence" value="ECO:0007669"/>
    <property type="project" value="UniProtKB-KW"/>
</dbReference>
<keyword evidence="3" id="KW-0807">Transducer</keyword>
<feature type="transmembrane region" description="Helical" evidence="4">
    <location>
        <begin position="57"/>
        <end position="77"/>
    </location>
</feature>
<accession>A0A1P8KJQ9</accession>
<feature type="transmembrane region" description="Helical" evidence="4">
    <location>
        <begin position="127"/>
        <end position="147"/>
    </location>
</feature>
<dbReference type="GO" id="GO:0004888">
    <property type="term" value="F:transmembrane signaling receptor activity"/>
    <property type="evidence" value="ECO:0007669"/>
    <property type="project" value="InterPro"/>
</dbReference>
<dbReference type="PANTHER" id="PTHR43531">
    <property type="entry name" value="PROTEIN ICFG"/>
    <property type="match status" value="1"/>
</dbReference>
<dbReference type="CDD" id="cd11386">
    <property type="entry name" value="MCP_signal"/>
    <property type="match status" value="1"/>
</dbReference>
<dbReference type="Pfam" id="PF00015">
    <property type="entry name" value="MCPsignal"/>
    <property type="match status" value="1"/>
</dbReference>
<dbReference type="KEGG" id="alp:LPB137_02420"/>